<name>A0A6N8U8W8_9FIRM</name>
<dbReference type="CDD" id="cd00130">
    <property type="entry name" value="PAS"/>
    <property type="match status" value="2"/>
</dbReference>
<proteinExistence type="predicted"/>
<dbReference type="SUPFAM" id="SSF55073">
    <property type="entry name" value="Nucleotide cyclase"/>
    <property type="match status" value="1"/>
</dbReference>
<evidence type="ECO:0000313" key="6">
    <source>
        <dbReference type="Proteomes" id="UP000434036"/>
    </source>
</evidence>
<evidence type="ECO:0000313" key="5">
    <source>
        <dbReference type="EMBL" id="MXQ73009.1"/>
    </source>
</evidence>
<dbReference type="CDD" id="cd01949">
    <property type="entry name" value="GGDEF"/>
    <property type="match status" value="1"/>
</dbReference>
<dbReference type="PROSITE" id="PS50887">
    <property type="entry name" value="GGDEF"/>
    <property type="match status" value="1"/>
</dbReference>
<dbReference type="SUPFAM" id="SSF55781">
    <property type="entry name" value="GAF domain-like"/>
    <property type="match status" value="1"/>
</dbReference>
<dbReference type="NCBIfam" id="TIGR00254">
    <property type="entry name" value="GGDEF"/>
    <property type="match status" value="1"/>
</dbReference>
<feature type="domain" description="PAC" evidence="3">
    <location>
        <begin position="371"/>
        <end position="423"/>
    </location>
</feature>
<dbReference type="InterPro" id="IPR052155">
    <property type="entry name" value="Biofilm_reg_signaling"/>
</dbReference>
<dbReference type="InterPro" id="IPR000160">
    <property type="entry name" value="GGDEF_dom"/>
</dbReference>
<evidence type="ECO:0000259" key="2">
    <source>
        <dbReference type="PROSITE" id="PS50112"/>
    </source>
</evidence>
<dbReference type="PANTHER" id="PTHR44757">
    <property type="entry name" value="DIGUANYLATE CYCLASE DGCP"/>
    <property type="match status" value="1"/>
</dbReference>
<feature type="domain" description="PAS" evidence="2">
    <location>
        <begin position="165"/>
        <end position="240"/>
    </location>
</feature>
<dbReference type="Pfam" id="PF01590">
    <property type="entry name" value="GAF"/>
    <property type="match status" value="1"/>
</dbReference>
<dbReference type="Proteomes" id="UP000434036">
    <property type="component" value="Unassembled WGS sequence"/>
</dbReference>
<sequence>MNLKERAIEFVKQVETAYFVDRDMDFVIAALDPNIMWIGPGFGARYQSYDKLVSMLKQEKELQRFPYEIVCEEAAAVPLSDVLCQVYMTMQIQDKEFEAGTQQMKLHSSAVLEEMAEGFRIKSFHVSLIEHPERTHANIMGTFQNESKDLLKQVIDEKNRELEATNEDLKRLTANLPGGIFRCQYDDDLTLLQMSDGFLTMIGYTRKEIEQELHNSFKKLIDPRDYKKTLDDVASQMAKGPAKTLEYRIIRKDGSIIWVLDKGMLIRKDHEIPCFHCILVDITEGKLAQEELRLALEKHQIITNQTNDIIFEWNVAEDHFTFSSNWEKKFGYPPMNENNTERITARSHLHPEDGVKIKESLKRIREGHPYEVHDVRIRDSHDKYIWCQARMTTQFDEQGKAISAVGVLIDIDRMKKQSEKLKQKAEQDSLTKLLNKEASQDFIEEVIHQSEDQHAVMIIDIDDFKKVNDTMGHLFGDAFLSEAAVNLKQLFRGSDVVGRIGGDEFIALICNIHSASDAEKKAKEIIHAVHCLSADDAMPFEVSCSIGIALYPDCGTSFHELYHRADLALYKAKNEGKNRYVICDKASLFDTGTLPNVFHKTAISNRIDSDEAEQRSIMENLIEHTFKILYQSIDLESAIQNILKIVGEYFDVSRAYIFENTEDDLYCSNTFEWCNAQIEPEKQNLQHVSYTSDLGGKYLDNFNEDDIFYCRNIDDLPKQQYDILAPQGIRSMLQCAIRDNGQFKGYVGFDECRKNRFWTKEQINALTFIAGMLSIFLIKDRMKHRLEQSAAGLRTILDNQNSWIYVVEPDTLKMLYINQKTRDLVPGVQLGDTCHKAFFNRDTQCEKCPLKGLVNGKCNHTLEVYNSYLNKWSLADASLILWDGKSALLLTCHDISGFHLQENKDR</sequence>
<evidence type="ECO:0000259" key="3">
    <source>
        <dbReference type="PROSITE" id="PS50113"/>
    </source>
</evidence>
<dbReference type="SMART" id="SM00091">
    <property type="entry name" value="PAS"/>
    <property type="match status" value="2"/>
</dbReference>
<dbReference type="EMBL" id="WUUQ01000001">
    <property type="protein sequence ID" value="MXQ73009.1"/>
    <property type="molecule type" value="Genomic_DNA"/>
</dbReference>
<dbReference type="PROSITE" id="PS50113">
    <property type="entry name" value="PAC"/>
    <property type="match status" value="2"/>
</dbReference>
<dbReference type="Gene3D" id="3.30.70.270">
    <property type="match status" value="1"/>
</dbReference>
<dbReference type="InterPro" id="IPR035965">
    <property type="entry name" value="PAS-like_dom_sf"/>
</dbReference>
<dbReference type="RefSeq" id="WP_160624437.1">
    <property type="nucleotide sequence ID" value="NZ_WUUQ01000001.1"/>
</dbReference>
<dbReference type="PROSITE" id="PS50112">
    <property type="entry name" value="PAS"/>
    <property type="match status" value="1"/>
</dbReference>
<dbReference type="InterPro" id="IPR029016">
    <property type="entry name" value="GAF-like_dom_sf"/>
</dbReference>
<dbReference type="SUPFAM" id="SSF55785">
    <property type="entry name" value="PYP-like sensor domain (PAS domain)"/>
    <property type="match status" value="2"/>
</dbReference>
<dbReference type="Pfam" id="PF08447">
    <property type="entry name" value="PAS_3"/>
    <property type="match status" value="2"/>
</dbReference>
<keyword evidence="6" id="KW-1185">Reference proteome</keyword>
<reference evidence="5 6" key="1">
    <citation type="submission" date="2019-12" db="EMBL/GenBank/DDBJ databases">
        <authorList>
            <person name="Yang R."/>
        </authorList>
    </citation>
    <scope>NUCLEOTIDE SEQUENCE [LARGE SCALE GENOMIC DNA]</scope>
    <source>
        <strain evidence="5 6">DONG20-135</strain>
    </source>
</reference>
<keyword evidence="1" id="KW-0175">Coiled coil</keyword>
<dbReference type="SMART" id="SM00086">
    <property type="entry name" value="PAC"/>
    <property type="match status" value="2"/>
</dbReference>
<reference evidence="5 6" key="2">
    <citation type="submission" date="2020-01" db="EMBL/GenBank/DDBJ databases">
        <title>Clostridiaceae sp. nov. isolated from the gut of human by culturomics.</title>
        <authorList>
            <person name="Chang Y."/>
        </authorList>
    </citation>
    <scope>NUCLEOTIDE SEQUENCE [LARGE SCALE GENOMIC DNA]</scope>
    <source>
        <strain evidence="5 6">DONG20-135</strain>
    </source>
</reference>
<dbReference type="InterPro" id="IPR029787">
    <property type="entry name" value="Nucleotide_cyclase"/>
</dbReference>
<dbReference type="AlphaFoldDB" id="A0A6N8U8W8"/>
<organism evidence="5 6">
    <name type="scientific">Copranaerobaculum intestinale</name>
    <dbReference type="NCBI Taxonomy" id="2692629"/>
    <lineage>
        <taxon>Bacteria</taxon>
        <taxon>Bacillati</taxon>
        <taxon>Bacillota</taxon>
        <taxon>Erysipelotrichia</taxon>
        <taxon>Erysipelotrichales</taxon>
        <taxon>Erysipelotrichaceae</taxon>
        <taxon>Copranaerobaculum</taxon>
    </lineage>
</organism>
<dbReference type="Gene3D" id="3.30.450.20">
    <property type="entry name" value="PAS domain"/>
    <property type="match status" value="2"/>
</dbReference>
<dbReference type="InterPro" id="IPR013655">
    <property type="entry name" value="PAS_fold_3"/>
</dbReference>
<dbReference type="InterPro" id="IPR003018">
    <property type="entry name" value="GAF"/>
</dbReference>
<dbReference type="Pfam" id="PF00990">
    <property type="entry name" value="GGDEF"/>
    <property type="match status" value="1"/>
</dbReference>
<dbReference type="InterPro" id="IPR000014">
    <property type="entry name" value="PAS"/>
</dbReference>
<dbReference type="InterPro" id="IPR000700">
    <property type="entry name" value="PAS-assoc_C"/>
</dbReference>
<dbReference type="InterPro" id="IPR001610">
    <property type="entry name" value="PAC"/>
</dbReference>
<feature type="domain" description="PAC" evidence="3">
    <location>
        <begin position="243"/>
        <end position="294"/>
    </location>
</feature>
<accession>A0A6N8U8W8</accession>
<dbReference type="InterPro" id="IPR043128">
    <property type="entry name" value="Rev_trsase/Diguanyl_cyclase"/>
</dbReference>
<dbReference type="SMART" id="SM00065">
    <property type="entry name" value="GAF"/>
    <property type="match status" value="1"/>
</dbReference>
<protein>
    <submittedName>
        <fullName evidence="5">Diguanylate cyclase</fullName>
    </submittedName>
</protein>
<evidence type="ECO:0000256" key="1">
    <source>
        <dbReference type="SAM" id="Coils"/>
    </source>
</evidence>
<feature type="coiled-coil region" evidence="1">
    <location>
        <begin position="148"/>
        <end position="175"/>
    </location>
</feature>
<gene>
    <name evidence="5" type="ORF">GSF08_03550</name>
</gene>
<comment type="caution">
    <text evidence="5">The sequence shown here is derived from an EMBL/GenBank/DDBJ whole genome shotgun (WGS) entry which is preliminary data.</text>
</comment>
<dbReference type="SMART" id="SM00267">
    <property type="entry name" value="GGDEF"/>
    <property type="match status" value="1"/>
</dbReference>
<dbReference type="NCBIfam" id="TIGR00229">
    <property type="entry name" value="sensory_box"/>
    <property type="match status" value="1"/>
</dbReference>
<evidence type="ECO:0000259" key="4">
    <source>
        <dbReference type="PROSITE" id="PS50887"/>
    </source>
</evidence>
<dbReference type="Gene3D" id="3.30.450.40">
    <property type="match status" value="1"/>
</dbReference>
<dbReference type="PANTHER" id="PTHR44757:SF2">
    <property type="entry name" value="BIOFILM ARCHITECTURE MAINTENANCE PROTEIN MBAA"/>
    <property type="match status" value="1"/>
</dbReference>
<feature type="domain" description="GGDEF" evidence="4">
    <location>
        <begin position="452"/>
        <end position="585"/>
    </location>
</feature>